<evidence type="ECO:0000313" key="1">
    <source>
        <dbReference type="EMBL" id="KAK8016445.1"/>
    </source>
</evidence>
<comment type="caution">
    <text evidence="1">The sequence shown here is derived from an EMBL/GenBank/DDBJ whole genome shotgun (WGS) entry which is preliminary data.</text>
</comment>
<keyword evidence="2" id="KW-1185">Reference proteome</keyword>
<reference evidence="1 2" key="1">
    <citation type="submission" date="2023-01" db="EMBL/GenBank/DDBJ databases">
        <title>Analysis of 21 Apiospora genomes using comparative genomics revels a genus with tremendous synthesis potential of carbohydrate active enzymes and secondary metabolites.</title>
        <authorList>
            <person name="Sorensen T."/>
        </authorList>
    </citation>
    <scope>NUCLEOTIDE SEQUENCE [LARGE SCALE GENOMIC DNA]</scope>
    <source>
        <strain evidence="1 2">CBS 33761</strain>
    </source>
</reference>
<dbReference type="Proteomes" id="UP001444661">
    <property type="component" value="Unassembled WGS sequence"/>
</dbReference>
<gene>
    <name evidence="1" type="ORF">PG993_014634</name>
</gene>
<sequence>MTIVVAQSESGTPADGYGYLQGTSVRRGSPSIGLLWHMPTFGFDSLWSVLHAVLIDHFAARPLSGSTAVVVCSTVNGYL</sequence>
<dbReference type="EMBL" id="JAQQWK010000014">
    <property type="protein sequence ID" value="KAK8016445.1"/>
    <property type="molecule type" value="Genomic_DNA"/>
</dbReference>
<name>A0ABR1RPP8_9PEZI</name>
<organism evidence="1 2">
    <name type="scientific">Apiospora rasikravindrae</name>
    <dbReference type="NCBI Taxonomy" id="990691"/>
    <lineage>
        <taxon>Eukaryota</taxon>
        <taxon>Fungi</taxon>
        <taxon>Dikarya</taxon>
        <taxon>Ascomycota</taxon>
        <taxon>Pezizomycotina</taxon>
        <taxon>Sordariomycetes</taxon>
        <taxon>Xylariomycetidae</taxon>
        <taxon>Amphisphaeriales</taxon>
        <taxon>Apiosporaceae</taxon>
        <taxon>Apiospora</taxon>
    </lineage>
</organism>
<accession>A0ABR1RPP8</accession>
<proteinExistence type="predicted"/>
<protein>
    <submittedName>
        <fullName evidence="1">Uncharacterized protein</fullName>
    </submittedName>
</protein>
<evidence type="ECO:0000313" key="2">
    <source>
        <dbReference type="Proteomes" id="UP001444661"/>
    </source>
</evidence>